<dbReference type="Gene3D" id="3.40.630.30">
    <property type="match status" value="1"/>
</dbReference>
<dbReference type="InterPro" id="IPR016181">
    <property type="entry name" value="Acyl_CoA_acyltransferase"/>
</dbReference>
<evidence type="ECO:0000313" key="2">
    <source>
        <dbReference type="EMBL" id="MDT0274505.1"/>
    </source>
</evidence>
<comment type="caution">
    <text evidence="2">The sequence shown here is derived from an EMBL/GenBank/DDBJ whole genome shotgun (WGS) entry which is preliminary data.</text>
</comment>
<keyword evidence="3" id="KW-1185">Reference proteome</keyword>
<feature type="domain" description="N-acetyltransferase" evidence="1">
    <location>
        <begin position="4"/>
        <end position="173"/>
    </location>
</feature>
<sequence length="180" mass="18646">MAAVDVRAVTAVDDVLRAELLDCWVAVTNAGGAVGFVPPVSGVDVAPVLDRLLEGVVSGRDVLCVLTVDGGTAGFAALVGSTSPLRRHWATVLRVQVHPARQGAGLGRALMDGVHRIAAEQGWEFLSLTARGGTGVDAFYRGLGYTEVGRLPGAIRVAPGDDRDEILLARTLRASGRPGA</sequence>
<dbReference type="CDD" id="cd04301">
    <property type="entry name" value="NAT_SF"/>
    <property type="match status" value="1"/>
</dbReference>
<dbReference type="SUPFAM" id="SSF55729">
    <property type="entry name" value="Acyl-CoA N-acyltransferases (Nat)"/>
    <property type="match status" value="1"/>
</dbReference>
<evidence type="ECO:0000313" key="3">
    <source>
        <dbReference type="Proteomes" id="UP001183222"/>
    </source>
</evidence>
<evidence type="ECO:0000259" key="1">
    <source>
        <dbReference type="PROSITE" id="PS51186"/>
    </source>
</evidence>
<dbReference type="EMBL" id="JAVREI010000001">
    <property type="protein sequence ID" value="MDT0274505.1"/>
    <property type="molecule type" value="Genomic_DNA"/>
</dbReference>
<dbReference type="Proteomes" id="UP001183222">
    <property type="component" value="Unassembled WGS sequence"/>
</dbReference>
<name>A0ABU2K2T5_9ACTN</name>
<reference evidence="3" key="1">
    <citation type="submission" date="2023-07" db="EMBL/GenBank/DDBJ databases">
        <title>30 novel species of actinomycetes from the DSMZ collection.</title>
        <authorList>
            <person name="Nouioui I."/>
        </authorList>
    </citation>
    <scope>NUCLEOTIDE SEQUENCE [LARGE SCALE GENOMIC DNA]</scope>
    <source>
        <strain evidence="3">DSM 46792</strain>
    </source>
</reference>
<gene>
    <name evidence="2" type="ORF">RM425_01190</name>
</gene>
<dbReference type="InterPro" id="IPR000182">
    <property type="entry name" value="GNAT_dom"/>
</dbReference>
<organism evidence="2 3">
    <name type="scientific">Blastococcus goldschmidtiae</name>
    <dbReference type="NCBI Taxonomy" id="3075546"/>
    <lineage>
        <taxon>Bacteria</taxon>
        <taxon>Bacillati</taxon>
        <taxon>Actinomycetota</taxon>
        <taxon>Actinomycetes</taxon>
        <taxon>Geodermatophilales</taxon>
        <taxon>Geodermatophilaceae</taxon>
        <taxon>Blastococcus</taxon>
    </lineage>
</organism>
<accession>A0ABU2K2T5</accession>
<protein>
    <submittedName>
        <fullName evidence="2">GNAT family N-acetyltransferase</fullName>
    </submittedName>
</protein>
<dbReference type="PROSITE" id="PS51186">
    <property type="entry name" value="GNAT"/>
    <property type="match status" value="1"/>
</dbReference>
<dbReference type="Pfam" id="PF13508">
    <property type="entry name" value="Acetyltransf_7"/>
    <property type="match status" value="1"/>
</dbReference>
<dbReference type="RefSeq" id="WP_311343351.1">
    <property type="nucleotide sequence ID" value="NZ_JAVREI010000001.1"/>
</dbReference>
<proteinExistence type="predicted"/>